<feature type="chain" id="PRO_5046470070" description="DUF11 domain-containing protein" evidence="2">
    <location>
        <begin position="51"/>
        <end position="1683"/>
    </location>
</feature>
<evidence type="ECO:0000256" key="1">
    <source>
        <dbReference type="SAM" id="Phobius"/>
    </source>
</evidence>
<evidence type="ECO:0000259" key="3">
    <source>
        <dbReference type="Pfam" id="PF25549"/>
    </source>
</evidence>
<dbReference type="NCBIfam" id="TIGR01451">
    <property type="entry name" value="B_ant_repeat"/>
    <property type="match status" value="7"/>
</dbReference>
<organism evidence="5 6">
    <name type="scientific">Leifsonia virtsii</name>
    <dbReference type="NCBI Taxonomy" id="3035915"/>
    <lineage>
        <taxon>Bacteria</taxon>
        <taxon>Bacillati</taxon>
        <taxon>Actinomycetota</taxon>
        <taxon>Actinomycetes</taxon>
        <taxon>Micrococcales</taxon>
        <taxon>Microbacteriaceae</taxon>
        <taxon>Leifsonia</taxon>
    </lineage>
</organism>
<dbReference type="Proteomes" id="UP001174210">
    <property type="component" value="Unassembled WGS sequence"/>
</dbReference>
<name>A0ABT8IVM4_9MICO</name>
<feature type="domain" description="DUF7927" evidence="3">
    <location>
        <begin position="1517"/>
        <end position="1631"/>
    </location>
</feature>
<gene>
    <name evidence="5" type="ORF">P5G59_06235</name>
</gene>
<keyword evidence="2" id="KW-0732">Signal</keyword>
<evidence type="ECO:0000256" key="2">
    <source>
        <dbReference type="SAM" id="SignalP"/>
    </source>
</evidence>
<feature type="domain" description="DUF7927" evidence="3">
    <location>
        <begin position="627"/>
        <end position="752"/>
    </location>
</feature>
<dbReference type="Gene3D" id="2.60.40.740">
    <property type="match status" value="1"/>
</dbReference>
<feature type="transmembrane region" description="Helical" evidence="1">
    <location>
        <begin position="1656"/>
        <end position="1676"/>
    </location>
</feature>
<evidence type="ECO:0000259" key="4">
    <source>
        <dbReference type="Pfam" id="PF25564"/>
    </source>
</evidence>
<feature type="domain" description="DUF7927" evidence="3">
    <location>
        <begin position="1265"/>
        <end position="1370"/>
    </location>
</feature>
<dbReference type="Pfam" id="PF25549">
    <property type="entry name" value="DUF7927"/>
    <property type="match status" value="8"/>
</dbReference>
<reference evidence="5" key="1">
    <citation type="submission" date="2023-03" db="EMBL/GenBank/DDBJ databases">
        <title>MT1 and MT2 Draft Genomes of Novel Species.</title>
        <authorList>
            <person name="Venkateswaran K."/>
        </authorList>
    </citation>
    <scope>NUCLEOTIDE SEQUENCE</scope>
    <source>
        <strain evidence="5">F6_8S_P_1A</strain>
    </source>
</reference>
<accession>A0ABT8IVM4</accession>
<sequence>MGKHEGGKGRVGLMPQLRSRRMQLVASIGALALTLSVVATTTLVTTAAQAAPGTPGTPQAVTTVFQENFENGVANTPVGLTAYTGASGQKYTADNVWLTNCNGQVRNFNTPSTTLGNCQTENDAARLNQLAYALGVFAGSATPGANHVVAAYTEGNPGANATEFQTVGNIPLASSTGRFLTFSVDTAAINCQVSAPLYQFAFLNQAGTATNVGGQLNACSSGQTVNTPANGSVPAIAANVGTYTSNGSLLFSGSSLGIRMQNANGSGSGNDAAFDNIRILDVTPQLDKAFTPTSVQTGGTSTLTFTVTNTSELASKTGWGFTDTLPAGLTLANGTVGGTCNATKTAVAGGTTIAITNGTLTAGQASCTITVQVTSPVAGSFTNGPGNVTETGLNPPGDTTVTFSDLAIPNIGCTTDPAIFNTGYNATTGGQIANGATDQRWTVAGGYTGLNYVNTPTAPANQSHPPALPPAGTTYAPAQAGKVNNAWANSQSGKSQWISANYVDPAVGQNQAQGYGDWYYRYQFNLDPTVDPASFELNMKWLADNSVNGVWVNDVAQTGTNLPQSPSNPWMGGGFGANSAATTSMAGNWKTGLNTILVQVSSAYLAEGFDAEVTSTALCPNPGYTVAKTASAATVQPGGNLTYTVTVKNTGNISYTAANPATISDNLSGVLDDAVYNGDAAVSFSAGSASAAPTVTGSTLSWSGPLAVGETATITYSVKVDSPDTGDHNLTNAVTPGTNGGSCATAADCTTTTPVQSFSVTKTADRTEVVPGQKVTYTVTVKNTGTVEYTAAAPASFSDDLSAVLDDATYNNDATGGATYTAPTLSWSGALAAGDTTTITYSVTVNDPDTGDQHLNNTVVTPPGSGGDCDTNAGNPACTVNIPSGSYTVAKAASTTEVTAGDTVTYTITVTNTGAIDYTAQAPATFTDDLSRVLDDGTIVSGPDNGATVNGNTLTWSGALAAGDTVVVTYAVKVNNPDTGDKVMTNTVRPNSPGGSCDPAGSCSTTTDVRSFTVSKSSSPAGAVAPGAKVTYTVTVTNTGTADFTAGNPASFSDDLSAVLDDATYNNDATNGATYAAPTLSWSGAVAAGESVTVTYSVTVNTPDAGDHTLTNGVVPGGGGACATGECVTTNPVRSYTVAKTASAGPAHPGDTVTYTVTVTNTGAADYTATDPASITDDLSAVLDDATYVAGSATNGAVVAGNTLTWSGPLAVAAVQTITYQVLVGPAGTGDGTLTNTVTGDPTKGGSCVTPGDCTTTTPVQAFSVTKTADQTEVTPGQTVTYTVTVTNTGTVDYTASAPASFTDDLSGLLDDATYNNDATSGATYAAPTLSWSGALAVGATVTVTYSVTVNDPDTGDKVMPNTVVTPTGGGGDCPAGTDNAECAVTIPSGSYTVAKTADKSEVAPGGTITYTVTVTNTGRTDYTAAKPASFRDDLTNVLDDATYNNDATGGATYAAPMLSWSGPLAAGQAVKVTYSVTVGKQDSGNHHLVNAVVPTGPGGACDTAGDCLTNTPVGSYTVDKTVSTTSAVKPGAKVSYTITVVNTGQFAYTSATPASFTDEMKDVLDDATYNGDATHGATLNGTVLSWSGPLAVGETLTVTYSVTVKSAGSGNGRLINTVDPAVDGGSCDPAGSCDTSTPIDPGAPGTGLAFTGSDIVAPGIIALLLLGGGAAFLLIRRRRATE</sequence>
<feature type="signal peptide" evidence="2">
    <location>
        <begin position="1"/>
        <end position="50"/>
    </location>
</feature>
<dbReference type="InterPro" id="IPR057687">
    <property type="entry name" value="DUF7927"/>
</dbReference>
<comment type="caution">
    <text evidence="5">The sequence shown here is derived from an EMBL/GenBank/DDBJ whole genome shotgun (WGS) entry which is preliminary data.</text>
</comment>
<dbReference type="EMBL" id="JAROCB010000002">
    <property type="protein sequence ID" value="MDN4596728.1"/>
    <property type="molecule type" value="Genomic_DNA"/>
</dbReference>
<protein>
    <recommendedName>
        <fullName evidence="7">DUF11 domain-containing protein</fullName>
    </recommendedName>
</protein>
<keyword evidence="1" id="KW-0472">Membrane</keyword>
<dbReference type="InterPro" id="IPR051172">
    <property type="entry name" value="Chlamydia_OmcB"/>
</dbReference>
<feature type="domain" description="DUF7927" evidence="3">
    <location>
        <begin position="892"/>
        <end position="1007"/>
    </location>
</feature>
<evidence type="ECO:0000313" key="5">
    <source>
        <dbReference type="EMBL" id="MDN4596728.1"/>
    </source>
</evidence>
<dbReference type="PANTHER" id="PTHR34819:SF3">
    <property type="entry name" value="CELL SURFACE PROTEIN"/>
    <property type="match status" value="1"/>
</dbReference>
<evidence type="ECO:0000313" key="6">
    <source>
        <dbReference type="Proteomes" id="UP001174210"/>
    </source>
</evidence>
<dbReference type="PANTHER" id="PTHR34819">
    <property type="entry name" value="LARGE CYSTEINE-RICH PERIPLASMIC PROTEIN OMCB"/>
    <property type="match status" value="1"/>
</dbReference>
<keyword evidence="6" id="KW-1185">Reference proteome</keyword>
<keyword evidence="1" id="KW-1133">Transmembrane helix</keyword>
<dbReference type="RefSeq" id="WP_301217067.1">
    <property type="nucleotide sequence ID" value="NZ_JAROCB010000002.1"/>
</dbReference>
<feature type="domain" description="DUF7927" evidence="3">
    <location>
        <begin position="1393"/>
        <end position="1503"/>
    </location>
</feature>
<dbReference type="InterPro" id="IPR013783">
    <property type="entry name" value="Ig-like_fold"/>
</dbReference>
<dbReference type="InterPro" id="IPR047589">
    <property type="entry name" value="DUF11_rpt"/>
</dbReference>
<dbReference type="Gene3D" id="2.60.40.10">
    <property type="entry name" value="Immunoglobulins"/>
    <property type="match status" value="6"/>
</dbReference>
<dbReference type="Pfam" id="PF25564">
    <property type="entry name" value="DUF7933"/>
    <property type="match status" value="1"/>
</dbReference>
<proteinExistence type="predicted"/>
<feature type="domain" description="DUF7927" evidence="3">
    <location>
        <begin position="1143"/>
        <end position="1257"/>
    </location>
</feature>
<evidence type="ECO:0008006" key="7">
    <source>
        <dbReference type="Google" id="ProtNLM"/>
    </source>
</evidence>
<keyword evidence="1" id="KW-0812">Transmembrane</keyword>
<feature type="domain" description="DUF7927" evidence="3">
    <location>
        <begin position="1013"/>
        <end position="1119"/>
    </location>
</feature>
<feature type="domain" description="DUF7927" evidence="3">
    <location>
        <begin position="760"/>
        <end position="880"/>
    </location>
</feature>
<feature type="domain" description="DUF7933" evidence="4">
    <location>
        <begin position="284"/>
        <end position="391"/>
    </location>
</feature>
<dbReference type="InterPro" id="IPR057693">
    <property type="entry name" value="DUF7933"/>
</dbReference>